<evidence type="ECO:0000313" key="1">
    <source>
        <dbReference type="EMBL" id="CAG4999772.1"/>
    </source>
</evidence>
<gene>
    <name evidence="1" type="ORF">DYBT9275_02302</name>
</gene>
<protein>
    <submittedName>
        <fullName evidence="1">Uncharacterized protein</fullName>
    </submittedName>
</protein>
<dbReference type="AlphaFoldDB" id="A0A916JBD0"/>
<reference evidence="1" key="1">
    <citation type="submission" date="2021-04" db="EMBL/GenBank/DDBJ databases">
        <authorList>
            <person name="Rodrigo-Torres L."/>
            <person name="Arahal R. D."/>
            <person name="Lucena T."/>
        </authorList>
    </citation>
    <scope>NUCLEOTIDE SEQUENCE</scope>
    <source>
        <strain evidence="1">CECT 9275</strain>
    </source>
</reference>
<dbReference type="Proteomes" id="UP000680038">
    <property type="component" value="Unassembled WGS sequence"/>
</dbReference>
<accession>A0A916JBD0</accession>
<sequence>MDVRYYQKTLPFAKDRENSINVQSFESRGTRNAWEGLRRSQILEVNFLIN</sequence>
<organism evidence="1 2">
    <name type="scientific">Dyadobacter helix</name>
    <dbReference type="NCBI Taxonomy" id="2822344"/>
    <lineage>
        <taxon>Bacteria</taxon>
        <taxon>Pseudomonadati</taxon>
        <taxon>Bacteroidota</taxon>
        <taxon>Cytophagia</taxon>
        <taxon>Cytophagales</taxon>
        <taxon>Spirosomataceae</taxon>
        <taxon>Dyadobacter</taxon>
    </lineage>
</organism>
<comment type="caution">
    <text evidence="1">The sequence shown here is derived from an EMBL/GenBank/DDBJ whole genome shotgun (WGS) entry which is preliminary data.</text>
</comment>
<keyword evidence="2" id="KW-1185">Reference proteome</keyword>
<name>A0A916JBD0_9BACT</name>
<evidence type="ECO:0000313" key="2">
    <source>
        <dbReference type="Proteomes" id="UP000680038"/>
    </source>
</evidence>
<dbReference type="EMBL" id="CAJRAF010000002">
    <property type="protein sequence ID" value="CAG4999772.1"/>
    <property type="molecule type" value="Genomic_DNA"/>
</dbReference>
<proteinExistence type="predicted"/>